<gene>
    <name evidence="5" type="ORF">GPM918_LOCUS31586</name>
    <name evidence="6" type="ORF">SRO942_LOCUS32235</name>
</gene>
<dbReference type="InterPro" id="IPR035500">
    <property type="entry name" value="NHR-like_dom_sf"/>
</dbReference>
<keyword evidence="1" id="KW-0805">Transcription regulation</keyword>
<evidence type="ECO:0000256" key="2">
    <source>
        <dbReference type="ARBA" id="ARBA00023163"/>
    </source>
</evidence>
<accession>A0A815IH26</accession>
<feature type="domain" description="NR LBD" evidence="4">
    <location>
        <begin position="1"/>
        <end position="167"/>
    </location>
</feature>
<organism evidence="5 7">
    <name type="scientific">Didymodactylos carnosus</name>
    <dbReference type="NCBI Taxonomy" id="1234261"/>
    <lineage>
        <taxon>Eukaryota</taxon>
        <taxon>Metazoa</taxon>
        <taxon>Spiralia</taxon>
        <taxon>Gnathifera</taxon>
        <taxon>Rotifera</taxon>
        <taxon>Eurotatoria</taxon>
        <taxon>Bdelloidea</taxon>
        <taxon>Philodinida</taxon>
        <taxon>Philodinidae</taxon>
        <taxon>Didymodactylos</taxon>
    </lineage>
</organism>
<dbReference type="AlphaFoldDB" id="A0A815IH26"/>
<evidence type="ECO:0000313" key="5">
    <source>
        <dbReference type="EMBL" id="CAF1365303.1"/>
    </source>
</evidence>
<dbReference type="Proteomes" id="UP000663829">
    <property type="component" value="Unassembled WGS sequence"/>
</dbReference>
<dbReference type="OrthoDB" id="10014231at2759"/>
<evidence type="ECO:0000259" key="4">
    <source>
        <dbReference type="PROSITE" id="PS51843"/>
    </source>
</evidence>
<dbReference type="Proteomes" id="UP000681722">
    <property type="component" value="Unassembled WGS sequence"/>
</dbReference>
<dbReference type="EMBL" id="CAJNOQ010015630">
    <property type="protein sequence ID" value="CAF1365303.1"/>
    <property type="molecule type" value="Genomic_DNA"/>
</dbReference>
<keyword evidence="2" id="KW-0804">Transcription</keyword>
<evidence type="ECO:0000256" key="3">
    <source>
        <dbReference type="ARBA" id="ARBA00023170"/>
    </source>
</evidence>
<dbReference type="EMBL" id="CAJOBC010072414">
    <property type="protein sequence ID" value="CAF4247143.1"/>
    <property type="molecule type" value="Genomic_DNA"/>
</dbReference>
<dbReference type="InterPro" id="IPR000536">
    <property type="entry name" value="Nucl_hrmn_rcpt_lig-bd"/>
</dbReference>
<name>A0A815IH26_9BILA</name>
<evidence type="ECO:0000313" key="6">
    <source>
        <dbReference type="EMBL" id="CAF4247143.1"/>
    </source>
</evidence>
<keyword evidence="7" id="KW-1185">Reference proteome</keyword>
<evidence type="ECO:0000256" key="1">
    <source>
        <dbReference type="ARBA" id="ARBA00023015"/>
    </source>
</evidence>
<keyword evidence="3" id="KW-0675">Receptor</keyword>
<dbReference type="Gene3D" id="1.10.565.10">
    <property type="entry name" value="Retinoid X Receptor"/>
    <property type="match status" value="1"/>
</dbReference>
<comment type="caution">
    <text evidence="5">The sequence shown here is derived from an EMBL/GenBank/DDBJ whole genome shotgun (WGS) entry which is preliminary data.</text>
</comment>
<dbReference type="PROSITE" id="PS51843">
    <property type="entry name" value="NR_LBD"/>
    <property type="match status" value="1"/>
</dbReference>
<evidence type="ECO:0000313" key="7">
    <source>
        <dbReference type="Proteomes" id="UP000663829"/>
    </source>
</evidence>
<sequence length="167" mass="19779">MCVCLNYDTNRDIIINSEAESEEYAIARRQMSCYCYGKQFDLQFNQLCRSIKKISDDDPIILQLMMVILTFTESMLVEDIVVNEQPVLMNSKQVYEAQSIYLSLLFRYMIEKYATYYQAARQYSRLIQKTIQMPVLLRTYQQLLREQLDDASDEEINPVLKSILRLH</sequence>
<reference evidence="5" key="1">
    <citation type="submission" date="2021-02" db="EMBL/GenBank/DDBJ databases">
        <authorList>
            <person name="Nowell W R."/>
        </authorList>
    </citation>
    <scope>NUCLEOTIDE SEQUENCE</scope>
</reference>
<proteinExistence type="predicted"/>
<protein>
    <recommendedName>
        <fullName evidence="4">NR LBD domain-containing protein</fullName>
    </recommendedName>
</protein>